<dbReference type="EMBL" id="PFBW01000147">
    <property type="protein sequence ID" value="PIR77262.1"/>
    <property type="molecule type" value="Genomic_DNA"/>
</dbReference>
<name>A0A2M6P0K0_9BACT</name>
<evidence type="ECO:0008006" key="3">
    <source>
        <dbReference type="Google" id="ProtNLM"/>
    </source>
</evidence>
<dbReference type="Proteomes" id="UP000228528">
    <property type="component" value="Unassembled WGS sequence"/>
</dbReference>
<reference evidence="2" key="1">
    <citation type="submission" date="2017-09" db="EMBL/GenBank/DDBJ databases">
        <title>Depth-based differentiation of microbial function through sediment-hosted aquifers and enrichment of novel symbionts in the deep terrestrial subsurface.</title>
        <authorList>
            <person name="Probst A.J."/>
            <person name="Ladd B."/>
            <person name="Jarett J.K."/>
            <person name="Geller-Mcgrath D.E."/>
            <person name="Sieber C.M.K."/>
            <person name="Emerson J.B."/>
            <person name="Anantharaman K."/>
            <person name="Thomas B.C."/>
            <person name="Malmstrom R."/>
            <person name="Stieglmeier M."/>
            <person name="Klingl A."/>
            <person name="Woyke T."/>
            <person name="Ryan C.M."/>
            <person name="Banfield J.F."/>
        </authorList>
    </citation>
    <scope>NUCLEOTIDE SEQUENCE [LARGE SCALE GENOMIC DNA]</scope>
</reference>
<comment type="caution">
    <text evidence="1">The sequence shown here is derived from an EMBL/GenBank/DDBJ whole genome shotgun (WGS) entry which is preliminary data.</text>
</comment>
<organism evidence="1 2">
    <name type="scientific">Candidatus Magasanikbacteria bacterium CG10_big_fil_rev_8_21_14_0_10_38_6</name>
    <dbReference type="NCBI Taxonomy" id="1974647"/>
    <lineage>
        <taxon>Bacteria</taxon>
        <taxon>Candidatus Magasanikiibacteriota</taxon>
    </lineage>
</organism>
<dbReference type="AlphaFoldDB" id="A0A2M6P0K0"/>
<gene>
    <name evidence="1" type="ORF">COU30_03425</name>
</gene>
<evidence type="ECO:0000313" key="2">
    <source>
        <dbReference type="Proteomes" id="UP000228528"/>
    </source>
</evidence>
<proteinExistence type="predicted"/>
<protein>
    <recommendedName>
        <fullName evidence="3">ParB/Sulfiredoxin domain-containing protein</fullName>
    </recommendedName>
</protein>
<evidence type="ECO:0000313" key="1">
    <source>
        <dbReference type="EMBL" id="PIR77262.1"/>
    </source>
</evidence>
<accession>A0A2M6P0K0</accession>
<sequence>MQLLEIKDNEVVAMDDYPIHDLKTGVSDGVILKLYFRIFQKNCANIVARTIVLPKELVASVFDKKIKKKFDEFEKNPPKVKYFALDGNHRTTAASLTKSKIPAMLFENDQDCKDVQKINNSAEVFRPYTNNSIDECVLELKDHFLKVEQFYTVAEKTRRMVEDMSVEMPQYMRDSFNRK</sequence>